<proteinExistence type="predicted"/>
<protein>
    <submittedName>
        <fullName evidence="1">Uncharacterized protein</fullName>
    </submittedName>
</protein>
<dbReference type="InParanoid" id="A0A165MM12"/>
<organism evidence="1 2">
    <name type="scientific">Neolentinus lepideus HHB14362 ss-1</name>
    <dbReference type="NCBI Taxonomy" id="1314782"/>
    <lineage>
        <taxon>Eukaryota</taxon>
        <taxon>Fungi</taxon>
        <taxon>Dikarya</taxon>
        <taxon>Basidiomycota</taxon>
        <taxon>Agaricomycotina</taxon>
        <taxon>Agaricomycetes</taxon>
        <taxon>Gloeophyllales</taxon>
        <taxon>Gloeophyllaceae</taxon>
        <taxon>Neolentinus</taxon>
    </lineage>
</organism>
<accession>A0A165MM12</accession>
<sequence length="93" mass="10047">MLSRHLASSLCVVGRLVPPYSAPWQSRLSTDITGSSERYCVIKEPNSAVSSAALVPTASLQHRLPVSTGTLPNHRRASTVSSATLPLFYLIRL</sequence>
<dbReference type="Proteomes" id="UP000076761">
    <property type="component" value="Unassembled WGS sequence"/>
</dbReference>
<dbReference type="EMBL" id="KV425676">
    <property type="protein sequence ID" value="KZT18509.1"/>
    <property type="molecule type" value="Genomic_DNA"/>
</dbReference>
<evidence type="ECO:0000313" key="2">
    <source>
        <dbReference type="Proteomes" id="UP000076761"/>
    </source>
</evidence>
<name>A0A165MM12_9AGAM</name>
<gene>
    <name evidence="1" type="ORF">NEOLEDRAFT_152659</name>
</gene>
<evidence type="ECO:0000313" key="1">
    <source>
        <dbReference type="EMBL" id="KZT18509.1"/>
    </source>
</evidence>
<dbReference type="AlphaFoldDB" id="A0A165MM12"/>
<reference evidence="1 2" key="1">
    <citation type="journal article" date="2016" name="Mol. Biol. Evol.">
        <title>Comparative Genomics of Early-Diverging Mushroom-Forming Fungi Provides Insights into the Origins of Lignocellulose Decay Capabilities.</title>
        <authorList>
            <person name="Nagy L.G."/>
            <person name="Riley R."/>
            <person name="Tritt A."/>
            <person name="Adam C."/>
            <person name="Daum C."/>
            <person name="Floudas D."/>
            <person name="Sun H."/>
            <person name="Yadav J.S."/>
            <person name="Pangilinan J."/>
            <person name="Larsson K.H."/>
            <person name="Matsuura K."/>
            <person name="Barry K."/>
            <person name="Labutti K."/>
            <person name="Kuo R."/>
            <person name="Ohm R.A."/>
            <person name="Bhattacharya S.S."/>
            <person name="Shirouzu T."/>
            <person name="Yoshinaga Y."/>
            <person name="Martin F.M."/>
            <person name="Grigoriev I.V."/>
            <person name="Hibbett D.S."/>
        </authorList>
    </citation>
    <scope>NUCLEOTIDE SEQUENCE [LARGE SCALE GENOMIC DNA]</scope>
    <source>
        <strain evidence="1 2">HHB14362 ss-1</strain>
    </source>
</reference>
<keyword evidence="2" id="KW-1185">Reference proteome</keyword>